<reference evidence="2" key="1">
    <citation type="submission" date="2021-03" db="EMBL/GenBank/DDBJ databases">
        <authorList>
            <person name="Li Z."/>
            <person name="Yang C."/>
        </authorList>
    </citation>
    <scope>NUCLEOTIDE SEQUENCE</scope>
    <source>
        <strain evidence="2">Dzin_1.0</strain>
        <tissue evidence="2">Leaf</tissue>
    </source>
</reference>
<feature type="signal peptide" evidence="1">
    <location>
        <begin position="1"/>
        <end position="25"/>
    </location>
</feature>
<keyword evidence="1" id="KW-0732">Signal</keyword>
<name>A0A9D5HK24_9LILI</name>
<evidence type="ECO:0000313" key="3">
    <source>
        <dbReference type="Proteomes" id="UP001085076"/>
    </source>
</evidence>
<dbReference type="EMBL" id="JAGGNH010000003">
    <property type="protein sequence ID" value="KAJ0979336.1"/>
    <property type="molecule type" value="Genomic_DNA"/>
</dbReference>
<sequence length="78" mass="8731">MDPLCFIAASLLSIFLLFSPNSIRQSKSFGLDGIRALSPIFRLVRSQESEEMKSPSSLKSISAHHYLYLLSVEKGKEN</sequence>
<reference evidence="2" key="2">
    <citation type="journal article" date="2022" name="Hortic Res">
        <title>The genome of Dioscorea zingiberensis sheds light on the biosynthesis, origin and evolution of the medicinally important diosgenin saponins.</title>
        <authorList>
            <person name="Li Y."/>
            <person name="Tan C."/>
            <person name="Li Z."/>
            <person name="Guo J."/>
            <person name="Li S."/>
            <person name="Chen X."/>
            <person name="Wang C."/>
            <person name="Dai X."/>
            <person name="Yang H."/>
            <person name="Song W."/>
            <person name="Hou L."/>
            <person name="Xu J."/>
            <person name="Tong Z."/>
            <person name="Xu A."/>
            <person name="Yuan X."/>
            <person name="Wang W."/>
            <person name="Yang Q."/>
            <person name="Chen L."/>
            <person name="Sun Z."/>
            <person name="Wang K."/>
            <person name="Pan B."/>
            <person name="Chen J."/>
            <person name="Bao Y."/>
            <person name="Liu F."/>
            <person name="Qi X."/>
            <person name="Gang D.R."/>
            <person name="Wen J."/>
            <person name="Li J."/>
        </authorList>
    </citation>
    <scope>NUCLEOTIDE SEQUENCE</scope>
    <source>
        <strain evidence="2">Dzin_1.0</strain>
    </source>
</reference>
<comment type="caution">
    <text evidence="2">The sequence shown here is derived from an EMBL/GenBank/DDBJ whole genome shotgun (WGS) entry which is preliminary data.</text>
</comment>
<proteinExistence type="predicted"/>
<dbReference type="AlphaFoldDB" id="A0A9D5HK24"/>
<evidence type="ECO:0000313" key="2">
    <source>
        <dbReference type="EMBL" id="KAJ0979336.1"/>
    </source>
</evidence>
<feature type="chain" id="PRO_5038563573" evidence="1">
    <location>
        <begin position="26"/>
        <end position="78"/>
    </location>
</feature>
<accession>A0A9D5HK24</accession>
<organism evidence="2 3">
    <name type="scientific">Dioscorea zingiberensis</name>
    <dbReference type="NCBI Taxonomy" id="325984"/>
    <lineage>
        <taxon>Eukaryota</taxon>
        <taxon>Viridiplantae</taxon>
        <taxon>Streptophyta</taxon>
        <taxon>Embryophyta</taxon>
        <taxon>Tracheophyta</taxon>
        <taxon>Spermatophyta</taxon>
        <taxon>Magnoliopsida</taxon>
        <taxon>Liliopsida</taxon>
        <taxon>Dioscoreales</taxon>
        <taxon>Dioscoreaceae</taxon>
        <taxon>Dioscorea</taxon>
    </lineage>
</organism>
<gene>
    <name evidence="2" type="ORF">J5N97_014810</name>
</gene>
<protein>
    <submittedName>
        <fullName evidence="2">Uncharacterized protein</fullName>
    </submittedName>
</protein>
<evidence type="ECO:0000256" key="1">
    <source>
        <dbReference type="SAM" id="SignalP"/>
    </source>
</evidence>
<dbReference type="Proteomes" id="UP001085076">
    <property type="component" value="Miscellaneous, Linkage group lg03"/>
</dbReference>
<keyword evidence="3" id="KW-1185">Reference proteome</keyword>